<dbReference type="SUPFAM" id="SSF57850">
    <property type="entry name" value="RING/U-box"/>
    <property type="match status" value="1"/>
</dbReference>
<comment type="caution">
    <text evidence="8">The sequence shown here is derived from an EMBL/GenBank/DDBJ whole genome shotgun (WGS) entry which is preliminary data.</text>
</comment>
<evidence type="ECO:0000259" key="7">
    <source>
        <dbReference type="PROSITE" id="PS50089"/>
    </source>
</evidence>
<evidence type="ECO:0000313" key="8">
    <source>
        <dbReference type="EMBL" id="PVU92295.1"/>
    </source>
</evidence>
<dbReference type="GO" id="GO:0008270">
    <property type="term" value="F:zinc ion binding"/>
    <property type="evidence" value="ECO:0007669"/>
    <property type="project" value="UniProtKB-KW"/>
</dbReference>
<feature type="coiled-coil region" evidence="5">
    <location>
        <begin position="331"/>
        <end position="365"/>
    </location>
</feature>
<evidence type="ECO:0000256" key="5">
    <source>
        <dbReference type="SAM" id="Coils"/>
    </source>
</evidence>
<dbReference type="InterPro" id="IPR013083">
    <property type="entry name" value="Znf_RING/FYVE/PHD"/>
</dbReference>
<dbReference type="PANTHER" id="PTHR23041:SF78">
    <property type="entry name" value="E3 UBIQUITIN-PROTEIN LIGASE RNF4"/>
    <property type="match status" value="1"/>
</dbReference>
<proteinExistence type="predicted"/>
<keyword evidence="9" id="KW-1185">Reference proteome</keyword>
<dbReference type="PROSITE" id="PS50089">
    <property type="entry name" value="ZF_RING_2"/>
    <property type="match status" value="1"/>
</dbReference>
<evidence type="ECO:0000256" key="6">
    <source>
        <dbReference type="SAM" id="MobiDB-lite"/>
    </source>
</evidence>
<dbReference type="Proteomes" id="UP000245383">
    <property type="component" value="Unassembled WGS sequence"/>
</dbReference>
<sequence length="573" mass="65137">MQDLDSLTDSQSPIHSDSKGGHHMLEPLSNSQEESQLVKNTQISQVLPKDSCKSNLALVELKDKDHSISKIQDFSDIKDVHKKPESSNICTHLSSIKSQPSALENTSYNLEKNQPKDSFIALEREIARNDILQSSNSSNMNFFKAEALEICDVSKCSSFSLKSYTDNSETDLDFRKNNNHIEKSKKIISKQQLTDSQIDVNTEINQSQESPNCPICYENFSTLDSRRTISLACGHAFCKKCIYKWFGIKNNINKTIYSLKIKIPRKPCPKCNRLSSYKDFRAIFPTCLIAVDENKIEILENDLEKERVITFNQRLEISKINNELKTSIMEKNYLRSSLTDLNQKLRAAESKILELNSAAVRLNDNQEKILTSTITYYIPNHPEQTSNQIFNLDEHNIIKNSNENNENQPPYLNKILLDLTAEKSQPALSDIIKPLDQTSNEIFNLDEHNIIKNSNENNENQPPYINKNLLDPTAEKGIPVLSDIIKPLEQPSNEISNNLINNSNMNLSNKAGPDLNQNINKIQISTTKFNVKYILNSAHSVATKHAHRDIYFICKSKSDSHSCKLICVAFNLK</sequence>
<feature type="domain" description="RING-type" evidence="7">
    <location>
        <begin position="213"/>
        <end position="272"/>
    </location>
</feature>
<dbReference type="InterPro" id="IPR027370">
    <property type="entry name" value="Znf-RING_euk"/>
</dbReference>
<dbReference type="STRING" id="133385.A0A2T9YJ06"/>
<dbReference type="Gene3D" id="3.30.40.10">
    <property type="entry name" value="Zinc/RING finger domain, C3HC4 (zinc finger)"/>
    <property type="match status" value="1"/>
</dbReference>
<dbReference type="PANTHER" id="PTHR23041">
    <property type="entry name" value="RING FINGER DOMAIN-CONTAINING"/>
    <property type="match status" value="1"/>
</dbReference>
<keyword evidence="5" id="KW-0175">Coiled coil</keyword>
<gene>
    <name evidence="8" type="ORF">BB561_003928</name>
</gene>
<feature type="compositionally biased region" description="Basic and acidic residues" evidence="6">
    <location>
        <begin position="16"/>
        <end position="25"/>
    </location>
</feature>
<keyword evidence="2 4" id="KW-0863">Zinc-finger</keyword>
<dbReference type="InterPro" id="IPR001841">
    <property type="entry name" value="Znf_RING"/>
</dbReference>
<feature type="compositionally biased region" description="Polar residues" evidence="6">
    <location>
        <begin position="28"/>
        <end position="44"/>
    </location>
</feature>
<dbReference type="OrthoDB" id="5600418at2759"/>
<keyword evidence="3" id="KW-0862">Zinc</keyword>
<dbReference type="SMART" id="SM00184">
    <property type="entry name" value="RING"/>
    <property type="match status" value="1"/>
</dbReference>
<dbReference type="EMBL" id="MBFR01000168">
    <property type="protein sequence ID" value="PVU92295.1"/>
    <property type="molecule type" value="Genomic_DNA"/>
</dbReference>
<organism evidence="8 9">
    <name type="scientific">Smittium simulii</name>
    <dbReference type="NCBI Taxonomy" id="133385"/>
    <lineage>
        <taxon>Eukaryota</taxon>
        <taxon>Fungi</taxon>
        <taxon>Fungi incertae sedis</taxon>
        <taxon>Zoopagomycota</taxon>
        <taxon>Kickxellomycotina</taxon>
        <taxon>Harpellomycetes</taxon>
        <taxon>Harpellales</taxon>
        <taxon>Legeriomycetaceae</taxon>
        <taxon>Smittium</taxon>
    </lineage>
</organism>
<evidence type="ECO:0000313" key="9">
    <source>
        <dbReference type="Proteomes" id="UP000245383"/>
    </source>
</evidence>
<name>A0A2T9YJ06_9FUNG</name>
<dbReference type="AlphaFoldDB" id="A0A2T9YJ06"/>
<accession>A0A2T9YJ06</accession>
<protein>
    <recommendedName>
        <fullName evidence="7">RING-type domain-containing protein</fullName>
    </recommendedName>
</protein>
<reference evidence="8 9" key="1">
    <citation type="journal article" date="2018" name="MBio">
        <title>Comparative Genomics Reveals the Core Gene Toolbox for the Fungus-Insect Symbiosis.</title>
        <authorList>
            <person name="Wang Y."/>
            <person name="Stata M."/>
            <person name="Wang W."/>
            <person name="Stajich J.E."/>
            <person name="White M.M."/>
            <person name="Moncalvo J.M."/>
        </authorList>
    </citation>
    <scope>NUCLEOTIDE SEQUENCE [LARGE SCALE GENOMIC DNA]</scope>
    <source>
        <strain evidence="8 9">SWE-8-4</strain>
    </source>
</reference>
<dbReference type="InterPro" id="IPR017907">
    <property type="entry name" value="Znf_RING_CS"/>
</dbReference>
<evidence type="ECO:0000256" key="1">
    <source>
        <dbReference type="ARBA" id="ARBA00022723"/>
    </source>
</evidence>
<dbReference type="Pfam" id="PF13445">
    <property type="entry name" value="zf-RING_UBOX"/>
    <property type="match status" value="1"/>
</dbReference>
<evidence type="ECO:0000256" key="4">
    <source>
        <dbReference type="PROSITE-ProRule" id="PRU00175"/>
    </source>
</evidence>
<feature type="compositionally biased region" description="Polar residues" evidence="6">
    <location>
        <begin position="1"/>
        <end position="15"/>
    </location>
</feature>
<evidence type="ECO:0000256" key="3">
    <source>
        <dbReference type="ARBA" id="ARBA00022833"/>
    </source>
</evidence>
<dbReference type="PROSITE" id="PS00518">
    <property type="entry name" value="ZF_RING_1"/>
    <property type="match status" value="1"/>
</dbReference>
<dbReference type="InterPro" id="IPR047134">
    <property type="entry name" value="RNF4"/>
</dbReference>
<feature type="region of interest" description="Disordered" evidence="6">
    <location>
        <begin position="1"/>
        <end position="44"/>
    </location>
</feature>
<keyword evidence="1" id="KW-0479">Metal-binding</keyword>
<evidence type="ECO:0000256" key="2">
    <source>
        <dbReference type="ARBA" id="ARBA00022771"/>
    </source>
</evidence>